<evidence type="ECO:0000256" key="1">
    <source>
        <dbReference type="ARBA" id="ARBA00004496"/>
    </source>
</evidence>
<comment type="subcellular location">
    <subcellularLocation>
        <location evidence="1">Cytoplasm</location>
    </subcellularLocation>
</comment>
<dbReference type="SUPFAM" id="SSF55205">
    <property type="entry name" value="EPT/RTPC-like"/>
    <property type="match status" value="1"/>
</dbReference>
<evidence type="ECO:0000256" key="10">
    <source>
        <dbReference type="ARBA" id="ARBA00038367"/>
    </source>
</evidence>
<name>A0A498ITD9_MALDO</name>
<evidence type="ECO:0000256" key="2">
    <source>
        <dbReference type="ARBA" id="ARBA00004752"/>
    </source>
</evidence>
<accession>A0A498ITD9</accession>
<keyword evidence="4" id="KW-0132">Cell division</keyword>
<dbReference type="GO" id="GO:0005737">
    <property type="term" value="C:cytoplasm"/>
    <property type="evidence" value="ECO:0007669"/>
    <property type="project" value="UniProtKB-SubCell"/>
</dbReference>
<keyword evidence="6" id="KW-0133">Cell shape</keyword>
<dbReference type="InterPro" id="IPR036968">
    <property type="entry name" value="Enolpyruvate_Tfrase_sf"/>
</dbReference>
<dbReference type="Gene3D" id="3.65.10.10">
    <property type="entry name" value="Enolpyruvate transferase domain"/>
    <property type="match status" value="2"/>
</dbReference>
<comment type="similarity">
    <text evidence="10">Belongs to the EPSP synthase family. MurA subfamily.</text>
</comment>
<dbReference type="PANTHER" id="PTHR43783">
    <property type="entry name" value="UDP-N-ACETYLGLUCOSAMINE 1-CARBOXYVINYLTRANSFERASE"/>
    <property type="match status" value="1"/>
</dbReference>
<dbReference type="EMBL" id="RDQH01000336">
    <property type="protein sequence ID" value="RXH86556.1"/>
    <property type="molecule type" value="Genomic_DNA"/>
</dbReference>
<dbReference type="AlphaFoldDB" id="A0A498ITD9"/>
<keyword evidence="18" id="KW-1185">Reference proteome</keyword>
<evidence type="ECO:0000256" key="7">
    <source>
        <dbReference type="ARBA" id="ARBA00022984"/>
    </source>
</evidence>
<evidence type="ECO:0000259" key="16">
    <source>
        <dbReference type="Pfam" id="PF00275"/>
    </source>
</evidence>
<gene>
    <name evidence="17" type="ORF">DVH24_021829</name>
</gene>
<keyword evidence="7" id="KW-0573">Peptidoglycan synthesis</keyword>
<reference evidence="17 18" key="1">
    <citation type="submission" date="2018-10" db="EMBL/GenBank/DDBJ databases">
        <title>A high-quality apple genome assembly.</title>
        <authorList>
            <person name="Hu J."/>
        </authorList>
    </citation>
    <scope>NUCLEOTIDE SEQUENCE [LARGE SCALE GENOMIC DNA]</scope>
    <source>
        <strain evidence="18">cv. HFTH1</strain>
        <tissue evidence="17">Young leaf</tissue>
    </source>
</reference>
<proteinExistence type="inferred from homology"/>
<keyword evidence="3" id="KW-0963">Cytoplasm</keyword>
<comment type="catalytic activity">
    <reaction evidence="15">
        <text>phosphoenolpyruvate + UDP-N-acetyl-alpha-D-glucosamine = UDP-N-acetyl-3-O-(1-carboxyvinyl)-alpha-D-glucosamine + phosphate</text>
        <dbReference type="Rhea" id="RHEA:18681"/>
        <dbReference type="ChEBI" id="CHEBI:43474"/>
        <dbReference type="ChEBI" id="CHEBI:57705"/>
        <dbReference type="ChEBI" id="CHEBI:58702"/>
        <dbReference type="ChEBI" id="CHEBI:68483"/>
        <dbReference type="EC" id="2.5.1.7"/>
    </reaction>
</comment>
<dbReference type="GO" id="GO:0051301">
    <property type="term" value="P:cell division"/>
    <property type="evidence" value="ECO:0007669"/>
    <property type="project" value="UniProtKB-KW"/>
</dbReference>
<evidence type="ECO:0000256" key="15">
    <source>
        <dbReference type="ARBA" id="ARBA00047527"/>
    </source>
</evidence>
<evidence type="ECO:0000256" key="13">
    <source>
        <dbReference type="ARBA" id="ARBA00042443"/>
    </source>
</evidence>
<dbReference type="Proteomes" id="UP000290289">
    <property type="component" value="Chromosome 10"/>
</dbReference>
<evidence type="ECO:0000256" key="5">
    <source>
        <dbReference type="ARBA" id="ARBA00022679"/>
    </source>
</evidence>
<dbReference type="EC" id="2.5.1.7" evidence="11"/>
<keyword evidence="8" id="KW-0131">Cell cycle</keyword>
<dbReference type="PANTHER" id="PTHR43783:SF1">
    <property type="entry name" value="UDP-N-ACETYLGLUCOSAMINE 1-CARBOXYVINYLTRANSFERASE"/>
    <property type="match status" value="1"/>
</dbReference>
<evidence type="ECO:0000256" key="8">
    <source>
        <dbReference type="ARBA" id="ARBA00023306"/>
    </source>
</evidence>
<evidence type="ECO:0000256" key="3">
    <source>
        <dbReference type="ARBA" id="ARBA00022490"/>
    </source>
</evidence>
<dbReference type="GO" id="GO:0071555">
    <property type="term" value="P:cell wall organization"/>
    <property type="evidence" value="ECO:0007669"/>
    <property type="project" value="UniProtKB-KW"/>
</dbReference>
<dbReference type="Pfam" id="PF00275">
    <property type="entry name" value="EPSP_synthase"/>
    <property type="match status" value="1"/>
</dbReference>
<sequence length="431" mass="47664">MMVTRMTDGKTVMSNVARKSKVADLARFLTDYGACIEGAGNNKLISKGKSQLHGYECIIAPDRIEVYTFILAAAITHSCISISHIVSCQVSYLIHKRSAVGYKIKQYSHDTLAVSALLGRGGDNLQSFEVTGLYPGFLTYLKPKLMALLTTCNGLSHAEEPVFDKSISHVSTTLNSSSTNESENAIAYNNDVADEALCLILISIGKTNEIVGNTVLRKTGGLPIERADSCQPIWPLVLTHKFQNNTTSMVVNFVLTAVIGALFTEKERKQIHRVGVQVDFLGRSSVHVSSVIMHLYSRCGNEHKALQFLLDPDLCRLTKPDIVSWTSLLGGCVMTLGSEWSSIFGSLLWSNLGHEKRNVELQCCCFAFLSILLNTQPVSNMHFEELINQRSFGFVSSSTCRELVTRFNVAAIVLIKWRYYSLIRFCGTVKL</sequence>
<dbReference type="SMR" id="A0A498ITD9"/>
<dbReference type="InterPro" id="IPR050068">
    <property type="entry name" value="MurA_subfamily"/>
</dbReference>
<evidence type="ECO:0000256" key="9">
    <source>
        <dbReference type="ARBA" id="ARBA00023316"/>
    </source>
</evidence>
<evidence type="ECO:0000256" key="6">
    <source>
        <dbReference type="ARBA" id="ARBA00022960"/>
    </source>
</evidence>
<keyword evidence="9" id="KW-0961">Cell wall biogenesis/degradation</keyword>
<evidence type="ECO:0000313" key="18">
    <source>
        <dbReference type="Proteomes" id="UP000290289"/>
    </source>
</evidence>
<evidence type="ECO:0000256" key="12">
    <source>
        <dbReference type="ARBA" id="ARBA00039754"/>
    </source>
</evidence>
<dbReference type="InterPro" id="IPR001986">
    <property type="entry name" value="Enolpyruvate_Tfrase_dom"/>
</dbReference>
<dbReference type="GO" id="GO:0008360">
    <property type="term" value="P:regulation of cell shape"/>
    <property type="evidence" value="ECO:0007669"/>
    <property type="project" value="UniProtKB-KW"/>
</dbReference>
<comment type="caution">
    <text evidence="17">The sequence shown here is derived from an EMBL/GenBank/DDBJ whole genome shotgun (WGS) entry which is preliminary data.</text>
</comment>
<feature type="domain" description="Enolpyruvate transferase" evidence="16">
    <location>
        <begin position="1"/>
        <end position="170"/>
    </location>
</feature>
<evidence type="ECO:0000256" key="4">
    <source>
        <dbReference type="ARBA" id="ARBA00022618"/>
    </source>
</evidence>
<dbReference type="InterPro" id="IPR013792">
    <property type="entry name" value="RNA3'P_cycl/enolpyr_Trfase_a/b"/>
</dbReference>
<evidence type="ECO:0000256" key="11">
    <source>
        <dbReference type="ARBA" id="ARBA00039108"/>
    </source>
</evidence>
<dbReference type="GO" id="GO:0008760">
    <property type="term" value="F:UDP-N-acetylglucosamine 1-carboxyvinyltransferase activity"/>
    <property type="evidence" value="ECO:0007669"/>
    <property type="project" value="UniProtKB-EC"/>
</dbReference>
<evidence type="ECO:0000256" key="14">
    <source>
        <dbReference type="ARBA" id="ARBA00042842"/>
    </source>
</evidence>
<evidence type="ECO:0000313" key="17">
    <source>
        <dbReference type="EMBL" id="RXH86556.1"/>
    </source>
</evidence>
<keyword evidence="5" id="KW-0808">Transferase</keyword>
<protein>
    <recommendedName>
        <fullName evidence="12">UDP-N-acetylglucosamine 1-carboxyvinyltransferase</fullName>
        <ecNumber evidence="11">2.5.1.7</ecNumber>
    </recommendedName>
    <alternativeName>
        <fullName evidence="13">Enoylpyruvate transferase</fullName>
    </alternativeName>
    <alternativeName>
        <fullName evidence="14">UDP-N-acetylglucosamine enolpyruvyl transferase</fullName>
    </alternativeName>
</protein>
<organism evidence="17 18">
    <name type="scientific">Malus domestica</name>
    <name type="common">Apple</name>
    <name type="synonym">Pyrus malus</name>
    <dbReference type="NCBI Taxonomy" id="3750"/>
    <lineage>
        <taxon>Eukaryota</taxon>
        <taxon>Viridiplantae</taxon>
        <taxon>Streptophyta</taxon>
        <taxon>Embryophyta</taxon>
        <taxon>Tracheophyta</taxon>
        <taxon>Spermatophyta</taxon>
        <taxon>Magnoliopsida</taxon>
        <taxon>eudicotyledons</taxon>
        <taxon>Gunneridae</taxon>
        <taxon>Pentapetalae</taxon>
        <taxon>rosids</taxon>
        <taxon>fabids</taxon>
        <taxon>Rosales</taxon>
        <taxon>Rosaceae</taxon>
        <taxon>Amygdaloideae</taxon>
        <taxon>Maleae</taxon>
        <taxon>Malus</taxon>
    </lineage>
</organism>
<comment type="pathway">
    <text evidence="2">Cell wall biogenesis; peptidoglycan biosynthesis.</text>
</comment>